<organism evidence="2">
    <name type="scientific">Thermogemmatispora argillosa</name>
    <dbReference type="NCBI Taxonomy" id="2045280"/>
    <lineage>
        <taxon>Bacteria</taxon>
        <taxon>Bacillati</taxon>
        <taxon>Chloroflexota</taxon>
        <taxon>Ktedonobacteria</taxon>
        <taxon>Thermogemmatisporales</taxon>
        <taxon>Thermogemmatisporaceae</taxon>
        <taxon>Thermogemmatispora</taxon>
    </lineage>
</organism>
<evidence type="ECO:0000313" key="2">
    <source>
        <dbReference type="EMBL" id="BBH92368.1"/>
    </source>
</evidence>
<gene>
    <name evidence="2" type="ORF">KTA_05670</name>
</gene>
<dbReference type="SUPFAM" id="SSF48452">
    <property type="entry name" value="TPR-like"/>
    <property type="match status" value="2"/>
</dbReference>
<feature type="compositionally biased region" description="Basic and acidic residues" evidence="1">
    <location>
        <begin position="293"/>
        <end position="305"/>
    </location>
</feature>
<evidence type="ECO:0008006" key="3">
    <source>
        <dbReference type="Google" id="ProtNLM"/>
    </source>
</evidence>
<evidence type="ECO:0000256" key="1">
    <source>
        <dbReference type="SAM" id="MobiDB-lite"/>
    </source>
</evidence>
<dbReference type="Gene3D" id="1.10.10.10">
    <property type="entry name" value="Winged helix-like DNA-binding domain superfamily/Winged helix DNA-binding domain"/>
    <property type="match status" value="1"/>
</dbReference>
<accession>A0A455SXW8</accession>
<dbReference type="InterPro" id="IPR051677">
    <property type="entry name" value="AfsR-DnrI-RedD_regulator"/>
</dbReference>
<proteinExistence type="predicted"/>
<dbReference type="Gene3D" id="1.25.40.10">
    <property type="entry name" value="Tetratricopeptide repeat domain"/>
    <property type="match status" value="1"/>
</dbReference>
<dbReference type="InterPro" id="IPR036388">
    <property type="entry name" value="WH-like_DNA-bd_sf"/>
</dbReference>
<dbReference type="AlphaFoldDB" id="A0A455SXW8"/>
<name>A0A455SXW8_9CHLR</name>
<dbReference type="EMBL" id="AP019377">
    <property type="protein sequence ID" value="BBH92368.1"/>
    <property type="molecule type" value="Genomic_DNA"/>
</dbReference>
<feature type="region of interest" description="Disordered" evidence="1">
    <location>
        <begin position="293"/>
        <end position="314"/>
    </location>
</feature>
<protein>
    <recommendedName>
        <fullName evidence="3">Bacterial transcriptional activator domain-containing protein</fullName>
    </recommendedName>
</protein>
<dbReference type="PANTHER" id="PTHR35807:SF2">
    <property type="entry name" value="TRANSCRIPTIONAL ACTIVATOR DOMAIN"/>
    <property type="match status" value="1"/>
</dbReference>
<dbReference type="InterPro" id="IPR011990">
    <property type="entry name" value="TPR-like_helical_dom_sf"/>
</dbReference>
<dbReference type="PANTHER" id="PTHR35807">
    <property type="entry name" value="TRANSCRIPTIONAL REGULATOR REDD-RELATED"/>
    <property type="match status" value="1"/>
</dbReference>
<sequence length="729" mass="83003">MMAGKEQLVIEAGDPLPLVRVWMLGPFVVELREADGVWRALPGGVWRTYFYARPLLQRLLCAHGRRVERQQLQADLWPREEPSEAMERYPLTGAGQVRKLLGRKELLRTCGQGYQLADQRWIWTDVDEALGLVGEARRVGLEREEALPLLEGAERLFRRGRLLEEQGALWAVTYREWVGGERWRAGLALGRLYEVLGLESEAGEQYRQLYEEQPYKEEALLEVYGWWIRQGERERAERVLEAGRRRLEQEGLSLTEEGEEWIRRLREQGVRRAMGWGERAGVVYWGGSKRTGEEERREVSSRKEAPQGLPMPAGVRMLPSGEGEEKAGEGGGEVCGVRVLVWPLVWGRERRGSLRELERAIQEELKMSEREEHETETRTAQGQKLPRRAALLVLAGLPQVLLGLGGGVEEASRWEASRKPRGVQEGRLREEVLPACAGSITACWHLLNEGEFEVVERTVRGYLPWLREWAYEPSGVQQEAAYLAAQACLLEGLIAYHRMQFRQRLSLCQEARALSFLARDDALLVNALGMLGTTAGYLDQPELAIASYEEARQRLSRVVFTSLKSSIFWGIARAYAQWGREDEANAALGMARDQSMAEETDRGLPAYIVADQGIERLIILEGRCYLDLGDRTQKSRLFSLAEQVLARADALDLLPERIRLEIINLRGEAAIGRGELEEYVSYTVEGAEGAKRLGSSKRRQELVSNWRKALERWPWEKRVRELGELVLEL</sequence>
<reference evidence="2" key="1">
    <citation type="submission" date="2018-12" db="EMBL/GenBank/DDBJ databases">
        <title>Novel natural products biosynthetic potential of the class Ktedonobacteria.</title>
        <authorList>
            <person name="Zheng Y."/>
            <person name="Saitou A."/>
            <person name="Wang C.M."/>
            <person name="Toyoda A."/>
            <person name="Minakuchi Y."/>
            <person name="Sekiguchi Y."/>
            <person name="Ueda K."/>
            <person name="Takano H."/>
            <person name="Sakai Y."/>
            <person name="Yokota A."/>
            <person name="Yabe S."/>
        </authorList>
    </citation>
    <scope>NUCLEOTIDE SEQUENCE</scope>
    <source>
        <strain evidence="2">A3-2</strain>
    </source>
</reference>